<dbReference type="STRING" id="210007.SMU_277"/>
<dbReference type="PATRIC" id="fig|210007.7.peg.241"/>
<sequence>MAFDHFETAGEDYLTEIEGEGLGLGICLGLVGFAGGFAHGVVQGAGVGTAIEPGYGTIIGALVDGVGQDLIYGGAGFAAGYSL</sequence>
<dbReference type="OrthoDB" id="9959728at2"/>
<reference evidence="1 2" key="1">
    <citation type="journal article" date="2002" name="Proc. Natl. Acad. Sci. U.S.A.">
        <title>Genome sequence of Streptococcus mutans UA159, a cariogenic dental pathogen.</title>
        <authorList>
            <person name="Ajdic D."/>
            <person name="McShan W.M."/>
            <person name="McLaughlin R.E."/>
            <person name="Savic G."/>
            <person name="Chang J."/>
            <person name="Carson M.B."/>
            <person name="Primeaux C."/>
            <person name="Tian R."/>
            <person name="Kenton S."/>
            <person name="Jia H."/>
            <person name="Lin S."/>
            <person name="Qian Y."/>
            <person name="Li S."/>
            <person name="Zhu H."/>
            <person name="Najar F."/>
            <person name="Lai H."/>
            <person name="White J."/>
            <person name="Roe B.A."/>
            <person name="Ferretti J.J."/>
        </authorList>
    </citation>
    <scope>NUCLEOTIDE SEQUENCE [LARGE SCALE GENOMIC DNA]</scope>
    <source>
        <strain evidence="2">ATCC 700610 / UA159</strain>
    </source>
</reference>
<accession>Q8DW12</accession>
<keyword evidence="2" id="KW-1185">Reference proteome</keyword>
<gene>
    <name evidence="1" type="ordered locus">SMU_277</name>
</gene>
<organism evidence="1 2">
    <name type="scientific">Streptococcus mutans serotype c (strain ATCC 700610 / UA159)</name>
    <dbReference type="NCBI Taxonomy" id="210007"/>
    <lineage>
        <taxon>Bacteria</taxon>
        <taxon>Bacillati</taxon>
        <taxon>Bacillota</taxon>
        <taxon>Bacilli</taxon>
        <taxon>Lactobacillales</taxon>
        <taxon>Streptococcaceae</taxon>
        <taxon>Streptococcus</taxon>
    </lineage>
</organism>
<dbReference type="EMBL" id="AE014133">
    <property type="protein sequence ID" value="AAN58044.1"/>
    <property type="molecule type" value="Genomic_DNA"/>
</dbReference>
<dbReference type="AlphaFoldDB" id="Q8DW12"/>
<protein>
    <submittedName>
        <fullName evidence="1">Uncharacterized protein</fullName>
    </submittedName>
</protein>
<evidence type="ECO:0000313" key="1">
    <source>
        <dbReference type="EMBL" id="AAN58044.1"/>
    </source>
</evidence>
<proteinExistence type="predicted"/>
<dbReference type="KEGG" id="smu:SMU_277"/>
<dbReference type="HOGENOM" id="CLU_2541179_0_0_9"/>
<name>Q8DW12_STRMU</name>
<dbReference type="Proteomes" id="UP000002512">
    <property type="component" value="Chromosome"/>
</dbReference>
<evidence type="ECO:0000313" key="2">
    <source>
        <dbReference type="Proteomes" id="UP000002512"/>
    </source>
</evidence>